<feature type="domain" description="Calcineurin-like phosphoesterase" evidence="4">
    <location>
        <begin position="77"/>
        <end position="291"/>
    </location>
</feature>
<dbReference type="AlphaFoldDB" id="A0A6I1MNR1"/>
<dbReference type="Gene3D" id="3.90.780.10">
    <property type="entry name" value="5'-Nucleotidase, C-terminal domain"/>
    <property type="match status" value="1"/>
</dbReference>
<keyword evidence="3" id="KW-0812">Transmembrane</keyword>
<dbReference type="InterPro" id="IPR029052">
    <property type="entry name" value="Metallo-depent_PP-like"/>
</dbReference>
<keyword evidence="2" id="KW-0547">Nucleotide-binding</keyword>
<gene>
    <name evidence="6" type="ORF">GBZ86_12685</name>
</gene>
<feature type="transmembrane region" description="Helical" evidence="3">
    <location>
        <begin position="624"/>
        <end position="646"/>
    </location>
</feature>
<protein>
    <recommendedName>
        <fullName evidence="8">LPXTG cell wall anchor domain-containing protein</fullName>
    </recommendedName>
</protein>
<dbReference type="SUPFAM" id="SSF55816">
    <property type="entry name" value="5'-nucleotidase (syn. UDP-sugar hydrolase), C-terminal domain"/>
    <property type="match status" value="1"/>
</dbReference>
<comment type="similarity">
    <text evidence="2">Belongs to the 5'-nucleotidase family.</text>
</comment>
<organism evidence="6 7">
    <name type="scientific">Clostridium tarantellae</name>
    <dbReference type="NCBI Taxonomy" id="39493"/>
    <lineage>
        <taxon>Bacteria</taxon>
        <taxon>Bacillati</taxon>
        <taxon>Bacillota</taxon>
        <taxon>Clostridia</taxon>
        <taxon>Eubacteriales</taxon>
        <taxon>Clostridiaceae</taxon>
        <taxon>Clostridium</taxon>
    </lineage>
</organism>
<dbReference type="EMBL" id="WHJC01000255">
    <property type="protein sequence ID" value="MPQ44600.1"/>
    <property type="molecule type" value="Genomic_DNA"/>
</dbReference>
<evidence type="ECO:0000259" key="5">
    <source>
        <dbReference type="Pfam" id="PF02872"/>
    </source>
</evidence>
<evidence type="ECO:0000313" key="7">
    <source>
        <dbReference type="Proteomes" id="UP000430345"/>
    </source>
</evidence>
<keyword evidence="7" id="KW-1185">Reference proteome</keyword>
<dbReference type="SUPFAM" id="SSF56300">
    <property type="entry name" value="Metallo-dependent phosphatases"/>
    <property type="match status" value="1"/>
</dbReference>
<evidence type="ECO:0000256" key="2">
    <source>
        <dbReference type="RuleBase" id="RU362119"/>
    </source>
</evidence>
<keyword evidence="2" id="KW-0378">Hydrolase</keyword>
<dbReference type="GO" id="GO:0030288">
    <property type="term" value="C:outer membrane-bounded periplasmic space"/>
    <property type="evidence" value="ECO:0007669"/>
    <property type="project" value="TreeGrafter"/>
</dbReference>
<feature type="domain" description="5'-Nucleotidase C-terminal" evidence="5">
    <location>
        <begin position="372"/>
        <end position="507"/>
    </location>
</feature>
<evidence type="ECO:0000256" key="3">
    <source>
        <dbReference type="SAM" id="Phobius"/>
    </source>
</evidence>
<evidence type="ECO:0000256" key="1">
    <source>
        <dbReference type="ARBA" id="ARBA00022729"/>
    </source>
</evidence>
<accession>A0A6I1MNR1</accession>
<evidence type="ECO:0008006" key="8">
    <source>
        <dbReference type="Google" id="ProtNLM"/>
    </source>
</evidence>
<dbReference type="Pfam" id="PF02872">
    <property type="entry name" value="5_nucleotid_C"/>
    <property type="match status" value="1"/>
</dbReference>
<name>A0A6I1MNR1_9CLOT</name>
<dbReference type="GO" id="GO:0016787">
    <property type="term" value="F:hydrolase activity"/>
    <property type="evidence" value="ECO:0007669"/>
    <property type="project" value="UniProtKB-KW"/>
</dbReference>
<keyword evidence="1" id="KW-0732">Signal</keyword>
<dbReference type="OrthoDB" id="9800780at2"/>
<dbReference type="GO" id="GO:0000166">
    <property type="term" value="F:nucleotide binding"/>
    <property type="evidence" value="ECO:0007669"/>
    <property type="project" value="UniProtKB-KW"/>
</dbReference>
<keyword evidence="3" id="KW-1133">Transmembrane helix</keyword>
<reference evidence="6 7" key="1">
    <citation type="submission" date="2019-10" db="EMBL/GenBank/DDBJ databases">
        <title>The Genome Sequence of Clostridium tarantellae Isolated from Fish Brain.</title>
        <authorList>
            <person name="Bano L."/>
            <person name="Kiel M."/>
            <person name="Sales G."/>
            <person name="Doxey A.C."/>
            <person name="Mansfield M.J."/>
            <person name="Schiavone M."/>
            <person name="Rossetto O."/>
            <person name="Pirazzini M."/>
            <person name="Dobrindt U."/>
            <person name="Montecucco C."/>
        </authorList>
    </citation>
    <scope>NUCLEOTIDE SEQUENCE [LARGE SCALE GENOMIC DNA]</scope>
    <source>
        <strain evidence="6 7">DSM 3997</strain>
    </source>
</reference>
<evidence type="ECO:0000313" key="6">
    <source>
        <dbReference type="EMBL" id="MPQ44600.1"/>
    </source>
</evidence>
<dbReference type="Proteomes" id="UP000430345">
    <property type="component" value="Unassembled WGS sequence"/>
</dbReference>
<dbReference type="InterPro" id="IPR006179">
    <property type="entry name" value="5_nucleotidase/apyrase"/>
</dbReference>
<dbReference type="PANTHER" id="PTHR11575:SF24">
    <property type="entry name" value="5'-NUCLEOTIDASE"/>
    <property type="match status" value="1"/>
</dbReference>
<proteinExistence type="inferred from homology"/>
<comment type="caution">
    <text evidence="6">The sequence shown here is derived from an EMBL/GenBank/DDBJ whole genome shotgun (WGS) entry which is preliminary data.</text>
</comment>
<dbReference type="Pfam" id="PF00149">
    <property type="entry name" value="Metallophos"/>
    <property type="match status" value="1"/>
</dbReference>
<evidence type="ECO:0000259" key="4">
    <source>
        <dbReference type="Pfam" id="PF00149"/>
    </source>
</evidence>
<dbReference type="InterPro" id="IPR004843">
    <property type="entry name" value="Calcineurin-like_PHP"/>
</dbReference>
<dbReference type="InterPro" id="IPR008334">
    <property type="entry name" value="5'-Nucleotdase_C"/>
</dbReference>
<sequence length="653" mass="71725">MKILHILKYKIYYLTRTGGKNFIMKEKTSKKKFTAYILAITMLLSLLLPSSAAFALDNTNNETNSLNSKKSSDTIDIISINDFHGALKEENKNVGAAKLVGEIKKQKEQNPNTIVVSGGDLFQGSAMSNQLKGEPVIKMLKEMGLVYSAIGNHEFDWGKEIIPKWGKDGNFEFIAANIYNKATNKPVDWANPYGLAKINGKTIAFIGLATPETVSKTKPANVADLDFKDPVEITNYWAKYLREKKGADAVFVLSHIGSLQDFKTSKITGEVVDLANKTVGIDGIISGHTHRFVCGTINNLPIVQGGCNGRGYAKLSLSFKDGKVKVNPSIEMLYKKGKDLVEDKNMKAIYDNYNKNLQSNLEKVVCNIDCELTHSRNSLSPLGQFASKYMAESAGVPIGITNGGGLRRPLPAGNITVGNMWELMPFDNTLVTMKLTGSQLKKVLENGILNDSVGCVQFYGLRVYYDKTKDLGNRITSMRLLNGTKVEMDKEYPVVTNDFMYAKGDDYDFSGAKDATDTGIPIREALIQKLGTIRNVPFKFDDKTLVDGKDPAINTNMIPNTEDMQVPNNNESTNVIPLPSNKNDNAIENKENAIKSNNSDELPTVNSQEKAVLSNTHNLPRTGFVLGSDGLLYLGAISTIGGLAVFKKKKHVA</sequence>
<dbReference type="CDD" id="cd00845">
    <property type="entry name" value="MPP_UshA_N_like"/>
    <property type="match status" value="1"/>
</dbReference>
<dbReference type="Gene3D" id="3.60.21.10">
    <property type="match status" value="1"/>
</dbReference>
<dbReference type="PRINTS" id="PR01607">
    <property type="entry name" value="APYRASEFAMLY"/>
</dbReference>
<dbReference type="PANTHER" id="PTHR11575">
    <property type="entry name" value="5'-NUCLEOTIDASE-RELATED"/>
    <property type="match status" value="1"/>
</dbReference>
<keyword evidence="3" id="KW-0472">Membrane</keyword>
<dbReference type="InterPro" id="IPR036907">
    <property type="entry name" value="5'-Nucleotdase_C_sf"/>
</dbReference>
<dbReference type="GO" id="GO:0009166">
    <property type="term" value="P:nucleotide catabolic process"/>
    <property type="evidence" value="ECO:0007669"/>
    <property type="project" value="InterPro"/>
</dbReference>